<dbReference type="AlphaFoldDB" id="A0AA38H3X4"/>
<sequence length="378" mass="40778">MSPLEKLYEHSRESILPLLRHHLPASLLVLGTILSPVSPAYELHVPIWSTIPPTADGSPVPIDSQGTIIATLPPLPGSQMRIFDTSESTQSPGGTDGAELEAARRRVIGALRTYVMEKDRTLAMIGGLHELWVEAAEKEIAGGEHRPVCAVWMPPVLGSGKEQRINLDVGEREGDVVEGYEADIGRECDVEDFSGGSDVARDSVYYSYRLPWATVIRSFSSSTSDKVDPFQEIWTASIDRAAPDLAAEDAAQSKVRPPACRVLTDADGCIGALSTTMGHRRKGLAQWVVREHIKSGRGLMGGGSEGQWASAVIFERNIASQKTFGGMGWKRAWGCSWVAVDRSGEYGDLAGGGTVKELRAGLRDTDLVTKNTLEGRGA</sequence>
<dbReference type="Proteomes" id="UP001164286">
    <property type="component" value="Unassembled WGS sequence"/>
</dbReference>
<accession>A0AA38H3X4</accession>
<dbReference type="GeneID" id="77730716"/>
<dbReference type="EMBL" id="JAKWFO010000015">
    <property type="protein sequence ID" value="KAI9632156.1"/>
    <property type="molecule type" value="Genomic_DNA"/>
</dbReference>
<protein>
    <submittedName>
        <fullName evidence="1">Uncharacterized protein</fullName>
    </submittedName>
</protein>
<dbReference type="Gene3D" id="3.40.630.30">
    <property type="match status" value="1"/>
</dbReference>
<proteinExistence type="predicted"/>
<dbReference type="RefSeq" id="XP_052941933.1">
    <property type="nucleotide sequence ID" value="XM_053091511.1"/>
</dbReference>
<gene>
    <name evidence="1" type="ORF">MKK02DRAFT_41300</name>
</gene>
<evidence type="ECO:0000313" key="2">
    <source>
        <dbReference type="Proteomes" id="UP001164286"/>
    </source>
</evidence>
<reference evidence="1" key="1">
    <citation type="journal article" date="2022" name="G3 (Bethesda)">
        <title>High quality genome of the basidiomycete yeast Dioszegia hungarica PDD-24b-2 isolated from cloud water.</title>
        <authorList>
            <person name="Jarrige D."/>
            <person name="Haridas S."/>
            <person name="Bleykasten-Grosshans C."/>
            <person name="Joly M."/>
            <person name="Nadalig T."/>
            <person name="Sancelme M."/>
            <person name="Vuilleumier S."/>
            <person name="Grigoriev I.V."/>
            <person name="Amato P."/>
            <person name="Bringel F."/>
        </authorList>
    </citation>
    <scope>NUCLEOTIDE SEQUENCE</scope>
    <source>
        <strain evidence="1">PDD-24b-2</strain>
    </source>
</reference>
<name>A0AA38H3X4_9TREE</name>
<evidence type="ECO:0000313" key="1">
    <source>
        <dbReference type="EMBL" id="KAI9632156.1"/>
    </source>
</evidence>
<organism evidence="1 2">
    <name type="scientific">Dioszegia hungarica</name>
    <dbReference type="NCBI Taxonomy" id="4972"/>
    <lineage>
        <taxon>Eukaryota</taxon>
        <taxon>Fungi</taxon>
        <taxon>Dikarya</taxon>
        <taxon>Basidiomycota</taxon>
        <taxon>Agaricomycotina</taxon>
        <taxon>Tremellomycetes</taxon>
        <taxon>Tremellales</taxon>
        <taxon>Bulleribasidiaceae</taxon>
        <taxon>Dioszegia</taxon>
    </lineage>
</organism>
<comment type="caution">
    <text evidence="1">The sequence shown here is derived from an EMBL/GenBank/DDBJ whole genome shotgun (WGS) entry which is preliminary data.</text>
</comment>
<keyword evidence="2" id="KW-1185">Reference proteome</keyword>